<proteinExistence type="predicted"/>
<sequence>MEIEKIFEDERNNSGRIRLYFQKNDTLAAYEHSAFYLSLLFSEVQLYKGHCFDTKIEYRFTVVDMTFIDTLPEFLRLEVSDDHIDLLINTD</sequence>
<comment type="caution">
    <text evidence="1">The sequence shown here is derived from an EMBL/GenBank/DDBJ whole genome shotgun (WGS) entry which is preliminary data.</text>
</comment>
<protein>
    <submittedName>
        <fullName evidence="1">Uncharacterized protein</fullName>
    </submittedName>
</protein>
<dbReference type="AlphaFoldDB" id="A0A2M9V5J3"/>
<reference evidence="1 2" key="1">
    <citation type="journal article" date="2017" name="MBio">
        <title>Gut Symbiont Bacteroides fragilis Secretes a Eukaryotic-Like Ubiquitin Protein That Mediates Intraspecies Antagonism.</title>
        <authorList>
            <person name="Chatzidaki-Livanis M."/>
            <person name="Coyne M.J."/>
            <person name="Roelofs K.G."/>
            <person name="Gentyala R.R."/>
            <person name="Caldwell J.M."/>
            <person name="Comstock L.E."/>
        </authorList>
    </citation>
    <scope>NUCLEOTIDE SEQUENCE [LARGE SCALE GENOMIC DNA]</scope>
    <source>
        <strain evidence="1 2">12905</strain>
    </source>
</reference>
<dbReference type="Proteomes" id="UP000231846">
    <property type="component" value="Unassembled WGS sequence"/>
</dbReference>
<dbReference type="EMBL" id="PDCW01000019">
    <property type="protein sequence ID" value="PJY73931.1"/>
    <property type="molecule type" value="Genomic_DNA"/>
</dbReference>
<organism evidence="1 2">
    <name type="scientific">Bacteroides fragilis</name>
    <dbReference type="NCBI Taxonomy" id="817"/>
    <lineage>
        <taxon>Bacteria</taxon>
        <taxon>Pseudomonadati</taxon>
        <taxon>Bacteroidota</taxon>
        <taxon>Bacteroidia</taxon>
        <taxon>Bacteroidales</taxon>
        <taxon>Bacteroidaceae</taxon>
        <taxon>Bacteroides</taxon>
    </lineage>
</organism>
<gene>
    <name evidence="1" type="ORF">CQW34_02747</name>
</gene>
<accession>A0A2M9V5J3</accession>
<evidence type="ECO:0000313" key="1">
    <source>
        <dbReference type="EMBL" id="PJY73931.1"/>
    </source>
</evidence>
<name>A0A2M9V5J3_BACFG</name>
<dbReference type="RefSeq" id="WP_032532545.1">
    <property type="nucleotide sequence ID" value="NZ_BAABYZ010000001.1"/>
</dbReference>
<evidence type="ECO:0000313" key="2">
    <source>
        <dbReference type="Proteomes" id="UP000231846"/>
    </source>
</evidence>